<reference evidence="10 11" key="1">
    <citation type="submission" date="2019-08" db="EMBL/GenBank/DDBJ databases">
        <title>The genome of the soybean aphid Biotype 1, its phylome, world population structure and adaptation to the North American continent.</title>
        <authorList>
            <person name="Giordano R."/>
            <person name="Donthu R.K."/>
            <person name="Hernandez A.G."/>
            <person name="Wright C.L."/>
            <person name="Zimin A.V."/>
        </authorList>
    </citation>
    <scope>NUCLEOTIDE SEQUENCE [LARGE SCALE GENOMIC DNA]</scope>
    <source>
        <tissue evidence="10">Whole aphids</tissue>
    </source>
</reference>
<dbReference type="Pfam" id="PF03175">
    <property type="entry name" value="DNA_pol_B_2"/>
    <property type="match status" value="1"/>
</dbReference>
<dbReference type="GO" id="GO:0003677">
    <property type="term" value="F:DNA binding"/>
    <property type="evidence" value="ECO:0007669"/>
    <property type="project" value="UniProtKB-KW"/>
</dbReference>
<dbReference type="Proteomes" id="UP000475862">
    <property type="component" value="Unassembled WGS sequence"/>
</dbReference>
<dbReference type="InterPro" id="IPR043502">
    <property type="entry name" value="DNA/RNA_pol_sf"/>
</dbReference>
<dbReference type="OrthoDB" id="6629311at2759"/>
<name>A0A6G0T2Z7_APHGL</name>
<evidence type="ECO:0000259" key="9">
    <source>
        <dbReference type="Pfam" id="PF03175"/>
    </source>
</evidence>
<keyword evidence="6" id="KW-0239">DNA-directed DNA polymerase</keyword>
<dbReference type="EC" id="2.7.7.7" evidence="2"/>
<dbReference type="PANTHER" id="PTHR33568">
    <property type="entry name" value="DNA POLYMERASE"/>
    <property type="match status" value="1"/>
</dbReference>
<evidence type="ECO:0000256" key="5">
    <source>
        <dbReference type="ARBA" id="ARBA00022705"/>
    </source>
</evidence>
<evidence type="ECO:0000256" key="8">
    <source>
        <dbReference type="ARBA" id="ARBA00049244"/>
    </source>
</evidence>
<comment type="caution">
    <text evidence="10">The sequence shown here is derived from an EMBL/GenBank/DDBJ whole genome shotgun (WGS) entry which is preliminary data.</text>
</comment>
<dbReference type="Gene3D" id="1.10.287.690">
    <property type="entry name" value="Helix hairpin bin"/>
    <property type="match status" value="1"/>
</dbReference>
<evidence type="ECO:0000256" key="1">
    <source>
        <dbReference type="ARBA" id="ARBA00005755"/>
    </source>
</evidence>
<dbReference type="AlphaFoldDB" id="A0A6G0T2Z7"/>
<feature type="domain" description="DNA-directed DNA polymerase family B mitochondria/virus" evidence="9">
    <location>
        <begin position="4"/>
        <end position="180"/>
    </location>
</feature>
<keyword evidence="3" id="KW-0808">Transferase</keyword>
<keyword evidence="7" id="KW-0238">DNA-binding</keyword>
<organism evidence="10 11">
    <name type="scientific">Aphis glycines</name>
    <name type="common">Soybean aphid</name>
    <dbReference type="NCBI Taxonomy" id="307491"/>
    <lineage>
        <taxon>Eukaryota</taxon>
        <taxon>Metazoa</taxon>
        <taxon>Ecdysozoa</taxon>
        <taxon>Arthropoda</taxon>
        <taxon>Hexapoda</taxon>
        <taxon>Insecta</taxon>
        <taxon>Pterygota</taxon>
        <taxon>Neoptera</taxon>
        <taxon>Paraneoptera</taxon>
        <taxon>Hemiptera</taxon>
        <taxon>Sternorrhyncha</taxon>
        <taxon>Aphidomorpha</taxon>
        <taxon>Aphidoidea</taxon>
        <taxon>Aphididae</taxon>
        <taxon>Aphidini</taxon>
        <taxon>Aphis</taxon>
        <taxon>Aphis</taxon>
    </lineage>
</organism>
<sequence length="180" mass="21329">MYYDYYPVGHPKKIFNPKVYDKNWFGLIKCKILPPRNLYHPVLPVKIKMKKSEKLLFPLCYKCAVDQNKICNHSQNERQFIGTWATDEVNKALEKGYIIIKMYEVWNFKEKTTDLFKEYIKNFMKIKLESSKHNYSSNEEYVKEVFDKMGILLGIKQIIDNPGRRAVAKLCLVSLWGKFG</sequence>
<keyword evidence="11" id="KW-1185">Reference proteome</keyword>
<evidence type="ECO:0000256" key="7">
    <source>
        <dbReference type="ARBA" id="ARBA00023125"/>
    </source>
</evidence>
<dbReference type="EMBL" id="VYZN01000065">
    <property type="protein sequence ID" value="KAE9524574.1"/>
    <property type="molecule type" value="Genomic_DNA"/>
</dbReference>
<comment type="similarity">
    <text evidence="1">Belongs to the DNA polymerase type-B family.</text>
</comment>
<gene>
    <name evidence="10" type="ORF">AGLY_014624</name>
</gene>
<proteinExistence type="inferred from homology"/>
<dbReference type="PANTHER" id="PTHR33568:SF3">
    <property type="entry name" value="DNA-DIRECTED DNA POLYMERASE"/>
    <property type="match status" value="1"/>
</dbReference>
<dbReference type="GO" id="GO:0003887">
    <property type="term" value="F:DNA-directed DNA polymerase activity"/>
    <property type="evidence" value="ECO:0007669"/>
    <property type="project" value="UniProtKB-KW"/>
</dbReference>
<evidence type="ECO:0000313" key="10">
    <source>
        <dbReference type="EMBL" id="KAE9524574.1"/>
    </source>
</evidence>
<dbReference type="InterPro" id="IPR004868">
    <property type="entry name" value="DNA-dir_DNA_pol_B_mt/vir"/>
</dbReference>
<accession>A0A6G0T2Z7</accession>
<evidence type="ECO:0000256" key="2">
    <source>
        <dbReference type="ARBA" id="ARBA00012417"/>
    </source>
</evidence>
<evidence type="ECO:0000256" key="6">
    <source>
        <dbReference type="ARBA" id="ARBA00022932"/>
    </source>
</evidence>
<evidence type="ECO:0000256" key="4">
    <source>
        <dbReference type="ARBA" id="ARBA00022695"/>
    </source>
</evidence>
<dbReference type="SUPFAM" id="SSF56672">
    <property type="entry name" value="DNA/RNA polymerases"/>
    <property type="match status" value="1"/>
</dbReference>
<evidence type="ECO:0000313" key="11">
    <source>
        <dbReference type="Proteomes" id="UP000475862"/>
    </source>
</evidence>
<dbReference type="GO" id="GO:0006260">
    <property type="term" value="P:DNA replication"/>
    <property type="evidence" value="ECO:0007669"/>
    <property type="project" value="UniProtKB-KW"/>
</dbReference>
<comment type="catalytic activity">
    <reaction evidence="8">
        <text>DNA(n) + a 2'-deoxyribonucleoside 5'-triphosphate = DNA(n+1) + diphosphate</text>
        <dbReference type="Rhea" id="RHEA:22508"/>
        <dbReference type="Rhea" id="RHEA-COMP:17339"/>
        <dbReference type="Rhea" id="RHEA-COMP:17340"/>
        <dbReference type="ChEBI" id="CHEBI:33019"/>
        <dbReference type="ChEBI" id="CHEBI:61560"/>
        <dbReference type="ChEBI" id="CHEBI:173112"/>
        <dbReference type="EC" id="2.7.7.7"/>
    </reaction>
</comment>
<evidence type="ECO:0000256" key="3">
    <source>
        <dbReference type="ARBA" id="ARBA00022679"/>
    </source>
</evidence>
<dbReference type="GO" id="GO:0000166">
    <property type="term" value="F:nucleotide binding"/>
    <property type="evidence" value="ECO:0007669"/>
    <property type="project" value="InterPro"/>
</dbReference>
<keyword evidence="5" id="KW-0235">DNA replication</keyword>
<keyword evidence="4" id="KW-0548">Nucleotidyltransferase</keyword>
<protein>
    <recommendedName>
        <fullName evidence="2">DNA-directed DNA polymerase</fullName>
        <ecNumber evidence="2">2.7.7.7</ecNumber>
    </recommendedName>
</protein>